<keyword evidence="3 4" id="KW-0413">Isomerase</keyword>
<feature type="domain" description="Pseudouridine synthase I TruA alpha/beta" evidence="5">
    <location>
        <begin position="78"/>
        <end position="177"/>
    </location>
</feature>
<evidence type="ECO:0000259" key="5">
    <source>
        <dbReference type="Pfam" id="PF01416"/>
    </source>
</evidence>
<dbReference type="Proteomes" id="UP001652660">
    <property type="component" value="Chromosome 3c"/>
</dbReference>
<accession>A0A6P6WZZ6</accession>
<accession>A0A6P6WK39</accession>
<dbReference type="Gene3D" id="3.30.70.580">
    <property type="entry name" value="Pseudouridine synthase I, catalytic domain, N-terminal subdomain"/>
    <property type="match status" value="1"/>
</dbReference>
<dbReference type="Proteomes" id="UP001652660">
    <property type="component" value="Chromosome 3e"/>
</dbReference>
<dbReference type="InterPro" id="IPR020097">
    <property type="entry name" value="PsdUridine_synth_TruA_a/b_dom"/>
</dbReference>
<reference evidence="6" key="1">
    <citation type="journal article" date="2025" name="Foods">
        <title>Unveiling the Microbial Signatures of Arabica Coffee Cherries: Insights into Ripeness Specific Diversity, Functional Traits, and Implications for Quality and Safety.</title>
        <authorList>
            <consortium name="RefSeq"/>
            <person name="Tenea G.N."/>
            <person name="Cifuentes V."/>
            <person name="Reyes P."/>
            <person name="Cevallos-Vallejos M."/>
        </authorList>
    </citation>
    <scope>NUCLEOTIDE SEQUENCE [LARGE SCALE GENOMIC DNA]</scope>
</reference>
<dbReference type="GO" id="GO:0031119">
    <property type="term" value="P:tRNA pseudouridine synthesis"/>
    <property type="evidence" value="ECO:0007669"/>
    <property type="project" value="TreeGrafter"/>
</dbReference>
<dbReference type="AlphaFoldDB" id="A0A6P6WK39"/>
<evidence type="ECO:0000313" key="6">
    <source>
        <dbReference type="Proteomes" id="UP001652660"/>
    </source>
</evidence>
<evidence type="ECO:0000313" key="7">
    <source>
        <dbReference type="RefSeq" id="XP_027115803.2"/>
    </source>
</evidence>
<dbReference type="GeneID" id="113733819"/>
<gene>
    <name evidence="7" type="primary">LOC113733819</name>
    <name evidence="8" type="synonym">LOC113737992</name>
</gene>
<dbReference type="PANTHER" id="PTHR11142">
    <property type="entry name" value="PSEUDOURIDYLATE SYNTHASE"/>
    <property type="match status" value="1"/>
</dbReference>
<comment type="similarity">
    <text evidence="1 4">Belongs to the tRNA pseudouridine synthase TruA family.</text>
</comment>
<evidence type="ECO:0000256" key="3">
    <source>
        <dbReference type="ARBA" id="ARBA00023235"/>
    </source>
</evidence>
<dbReference type="HAMAP" id="MF_00171">
    <property type="entry name" value="TruA"/>
    <property type="match status" value="1"/>
</dbReference>
<keyword evidence="6" id="KW-1185">Reference proteome</keyword>
<feature type="domain" description="Pseudouridine synthase I TruA alpha/beta" evidence="5">
    <location>
        <begin position="217"/>
        <end position="323"/>
    </location>
</feature>
<dbReference type="InterPro" id="IPR020103">
    <property type="entry name" value="PsdUridine_synth_cat_dom_sf"/>
</dbReference>
<dbReference type="GO" id="GO:0160147">
    <property type="term" value="F:tRNA pseudouridine(38-40) synthase activity"/>
    <property type="evidence" value="ECO:0007669"/>
    <property type="project" value="UniProtKB-EC"/>
</dbReference>
<dbReference type="RefSeq" id="XP_027115803.2">
    <property type="nucleotide sequence ID" value="XM_027260002.2"/>
</dbReference>
<sequence length="353" mass="39793">MLLLLQQFPSLPSSGAASFPPPFQNVQSAFLCLRDCKRPPLPVLSAFSSGPKNWCDWNEDNANSSPFDLPAYKWRLVIAYDGTRFSGWQYQRSTPTIQCYLEEALTKITKLERENLHLVGAGRTDAGVHAWGQVAHFITPFNLANLDDVHKALNGLLPSDIRIREIGAAIPEFHARFSVTSKIYHYKIYCDAIMDPFQRHYAFPSVYKLNPDTMRDAAKHFVGRHDFTAFANGSRNDRVPDPVKIIFRFDVIEMGHLLQLEVEGTGFLYRQVRNMVALLLQVGMEAVPSDIVPMILASRDRKELAKFALSVPPQGLCLVAIKYKPEHLHPPADAPTSSFGRHRSIGRCKLPCF</sequence>
<dbReference type="EC" id="5.4.99.12" evidence="4"/>
<dbReference type="InterPro" id="IPR020095">
    <property type="entry name" value="PsdUridine_synth_TruA_C"/>
</dbReference>
<dbReference type="InterPro" id="IPR020094">
    <property type="entry name" value="TruA/RsuA/RluB/E/F_N"/>
</dbReference>
<evidence type="ECO:0000256" key="2">
    <source>
        <dbReference type="ARBA" id="ARBA00022694"/>
    </source>
</evidence>
<keyword evidence="2 4" id="KW-0819">tRNA processing</keyword>
<evidence type="ECO:0000313" key="8">
    <source>
        <dbReference type="RefSeq" id="XP_027120924.1"/>
    </source>
</evidence>
<dbReference type="GO" id="GO:0003723">
    <property type="term" value="F:RNA binding"/>
    <property type="evidence" value="ECO:0007669"/>
    <property type="project" value="InterPro"/>
</dbReference>
<organism evidence="6 7">
    <name type="scientific">Coffea arabica</name>
    <name type="common">Arabian coffee</name>
    <dbReference type="NCBI Taxonomy" id="13443"/>
    <lineage>
        <taxon>Eukaryota</taxon>
        <taxon>Viridiplantae</taxon>
        <taxon>Streptophyta</taxon>
        <taxon>Embryophyta</taxon>
        <taxon>Tracheophyta</taxon>
        <taxon>Spermatophyta</taxon>
        <taxon>Magnoliopsida</taxon>
        <taxon>eudicotyledons</taxon>
        <taxon>Gunneridae</taxon>
        <taxon>Pentapetalae</taxon>
        <taxon>asterids</taxon>
        <taxon>lamiids</taxon>
        <taxon>Gentianales</taxon>
        <taxon>Rubiaceae</taxon>
        <taxon>Ixoroideae</taxon>
        <taxon>Gardenieae complex</taxon>
        <taxon>Bertiereae - Coffeeae clade</taxon>
        <taxon>Coffeeae</taxon>
        <taxon>Coffea</taxon>
    </lineage>
</organism>
<dbReference type="Pfam" id="PF01416">
    <property type="entry name" value="PseudoU_synth_1"/>
    <property type="match status" value="2"/>
</dbReference>
<dbReference type="Gene3D" id="3.30.70.660">
    <property type="entry name" value="Pseudouridine synthase I, catalytic domain, C-terminal subdomain"/>
    <property type="match status" value="1"/>
</dbReference>
<dbReference type="CDD" id="cd02570">
    <property type="entry name" value="PseudoU_synth_EcTruA"/>
    <property type="match status" value="1"/>
</dbReference>
<evidence type="ECO:0000256" key="1">
    <source>
        <dbReference type="ARBA" id="ARBA00009375"/>
    </source>
</evidence>
<dbReference type="RefSeq" id="XP_027120924.1">
    <property type="nucleotide sequence ID" value="XM_027265123.1"/>
</dbReference>
<dbReference type="NCBIfam" id="TIGR00071">
    <property type="entry name" value="hisT_truA"/>
    <property type="match status" value="1"/>
</dbReference>
<dbReference type="SUPFAM" id="SSF55120">
    <property type="entry name" value="Pseudouridine synthase"/>
    <property type="match status" value="1"/>
</dbReference>
<protein>
    <recommendedName>
        <fullName evidence="4">tRNA pseudouridine synthase</fullName>
        <ecNumber evidence="4">5.4.99.12</ecNumber>
    </recommendedName>
</protein>
<dbReference type="PANTHER" id="PTHR11142:SF0">
    <property type="entry name" value="TRNA PSEUDOURIDINE SYNTHASE-LIKE 1"/>
    <property type="match status" value="1"/>
</dbReference>
<comment type="catalytic activity">
    <reaction evidence="4">
        <text>uridine(38/39/40) in tRNA = pseudouridine(38/39/40) in tRNA</text>
        <dbReference type="Rhea" id="RHEA:22376"/>
        <dbReference type="Rhea" id="RHEA-COMP:10085"/>
        <dbReference type="Rhea" id="RHEA-COMP:10087"/>
        <dbReference type="ChEBI" id="CHEBI:65314"/>
        <dbReference type="ChEBI" id="CHEBI:65315"/>
        <dbReference type="EC" id="5.4.99.12"/>
    </reaction>
</comment>
<name>A0A6P6WK39_COFAR</name>
<dbReference type="InterPro" id="IPR001406">
    <property type="entry name" value="PsdUridine_synth_TruA"/>
</dbReference>
<reference evidence="7" key="2">
    <citation type="submission" date="2025-05" db="UniProtKB">
        <authorList>
            <consortium name="RefSeq"/>
        </authorList>
    </citation>
    <scope>IDENTIFICATION</scope>
    <source>
        <tissue evidence="7 8">Leaves</tissue>
    </source>
</reference>
<evidence type="ECO:0000256" key="4">
    <source>
        <dbReference type="RuleBase" id="RU003792"/>
    </source>
</evidence>
<proteinExistence type="inferred from homology"/>